<dbReference type="Proteomes" id="UP000318297">
    <property type="component" value="Unassembled WGS sequence"/>
</dbReference>
<sequence length="248" mass="27715">MRPAHQFGSLSAANRRSALSKMVRLALERARDEDRVAVAPFIATDDLPAFVAAADGLDLGLDVVKRESWCYLELTEACDMESFVASRDRKVRQTWNRDIRDAAELGFEYEVVPFDEDVTHEAAPFISEVVSNNGFTETPSLTEWRMNSYRRRPGGHFYLRISIDGTPVAYTACRKWSNVLDVHTVGVKNDLPSRRAAYHYAGYVAPTLIAISIGSARVDFGYAHSAPKIARGCQQIELNMVRLEGILS</sequence>
<comment type="caution">
    <text evidence="1">The sequence shown here is derived from an EMBL/GenBank/DDBJ whole genome shotgun (WGS) entry which is preliminary data.</text>
</comment>
<keyword evidence="2" id="KW-1185">Reference proteome</keyword>
<proteinExistence type="predicted"/>
<name>A0A561DVK7_9MICO</name>
<gene>
    <name evidence="1" type="ORF">BKA23_3415</name>
</gene>
<dbReference type="EMBL" id="VIVQ01000005">
    <property type="protein sequence ID" value="TWE07401.1"/>
    <property type="molecule type" value="Genomic_DNA"/>
</dbReference>
<dbReference type="InterPro" id="IPR016181">
    <property type="entry name" value="Acyl_CoA_acyltransferase"/>
</dbReference>
<dbReference type="AlphaFoldDB" id="A0A561DVK7"/>
<accession>A0A561DVK7</accession>
<reference evidence="1 2" key="1">
    <citation type="submission" date="2019-06" db="EMBL/GenBank/DDBJ databases">
        <title>Sequencing the genomes of 1000 actinobacteria strains.</title>
        <authorList>
            <person name="Klenk H.-P."/>
        </authorList>
    </citation>
    <scope>NUCLEOTIDE SEQUENCE [LARGE SCALE GENOMIC DNA]</scope>
    <source>
        <strain evidence="1 2">DSM 19560</strain>
    </source>
</reference>
<evidence type="ECO:0000313" key="1">
    <source>
        <dbReference type="EMBL" id="TWE07401.1"/>
    </source>
</evidence>
<dbReference type="SUPFAM" id="SSF55729">
    <property type="entry name" value="Acyl-CoA N-acyltransferases (Nat)"/>
    <property type="match status" value="1"/>
</dbReference>
<organism evidence="1 2">
    <name type="scientific">Rudaeicoccus suwonensis</name>
    <dbReference type="NCBI Taxonomy" id="657409"/>
    <lineage>
        <taxon>Bacteria</taxon>
        <taxon>Bacillati</taxon>
        <taxon>Actinomycetota</taxon>
        <taxon>Actinomycetes</taxon>
        <taxon>Micrococcales</taxon>
        <taxon>Dermacoccaceae</taxon>
        <taxon>Rudaeicoccus</taxon>
    </lineage>
</organism>
<evidence type="ECO:0000313" key="2">
    <source>
        <dbReference type="Proteomes" id="UP000318297"/>
    </source>
</evidence>
<protein>
    <submittedName>
        <fullName evidence="1">Uncharacterized protein</fullName>
    </submittedName>
</protein>